<dbReference type="RefSeq" id="WP_159140568.1">
    <property type="nucleotide sequence ID" value="NZ_CP047129.1"/>
</dbReference>
<feature type="region of interest" description="Disordered" evidence="1">
    <location>
        <begin position="1"/>
        <end position="37"/>
    </location>
</feature>
<evidence type="ECO:0000313" key="2">
    <source>
        <dbReference type="EMBL" id="QHB62655.1"/>
    </source>
</evidence>
<sequence>MDARTRRREPKGIPIGGRFARGGTGADASDLTGPASGRMTRAAVEARARWLSANSDIAAYDADVERWNGQMAEYVAERQAIRDEAYSHLVDAKGRPTKRTQARLDADGIGDVVPLHDRMMMLAADDCADRTDALGVPDPPRPEPPRLEERRRRARELDADVEYAAMADEAAERFGAELPDPARLGAMRAAAHSDAARFDATVVTELDDPLEGQTDAAVEACEGPDGRTRLSASLNARGMARLDAAGTGLGPWRVASMRLASRYAGRMPLASALDAEPDERAAATALITHCALNPSDTDAALDDLRNSRYGRRLSGLTAWIRERSRS</sequence>
<feature type="region of interest" description="Disordered" evidence="1">
    <location>
        <begin position="130"/>
        <end position="152"/>
    </location>
</feature>
<protein>
    <submittedName>
        <fullName evidence="2">Uncharacterized protein</fullName>
    </submittedName>
</protein>
<proteinExistence type="predicted"/>
<name>A0A6I6QYY3_BIFAD</name>
<feature type="compositionally biased region" description="Basic and acidic residues" evidence="1">
    <location>
        <begin position="140"/>
        <end position="152"/>
    </location>
</feature>
<dbReference type="AlphaFoldDB" id="A0A6I6QYY3"/>
<reference evidence="2 3" key="1">
    <citation type="submission" date="2019-12" db="EMBL/GenBank/DDBJ databases">
        <title>Draft Genome Sequence of Bifidobacterium adolescentis ZJ2.</title>
        <authorList>
            <person name="Jin Z."/>
        </authorList>
    </citation>
    <scope>NUCLEOTIDE SEQUENCE [LARGE SCALE GENOMIC DNA]</scope>
    <source>
        <strain evidence="2 3">ZJ2</strain>
    </source>
</reference>
<evidence type="ECO:0000313" key="3">
    <source>
        <dbReference type="Proteomes" id="UP000464884"/>
    </source>
</evidence>
<evidence type="ECO:0000256" key="1">
    <source>
        <dbReference type="SAM" id="MobiDB-lite"/>
    </source>
</evidence>
<organism evidence="2 3">
    <name type="scientific">Bifidobacterium adolescentis</name>
    <dbReference type="NCBI Taxonomy" id="1680"/>
    <lineage>
        <taxon>Bacteria</taxon>
        <taxon>Bacillati</taxon>
        <taxon>Actinomycetota</taxon>
        <taxon>Actinomycetes</taxon>
        <taxon>Bifidobacteriales</taxon>
        <taxon>Bifidobacteriaceae</taxon>
        <taxon>Bifidobacterium</taxon>
    </lineage>
</organism>
<dbReference type="EMBL" id="CP047129">
    <property type="protein sequence ID" value="QHB62655.1"/>
    <property type="molecule type" value="Genomic_DNA"/>
</dbReference>
<gene>
    <name evidence="2" type="ORF">F3K97_04825</name>
</gene>
<dbReference type="Proteomes" id="UP000464884">
    <property type="component" value="Chromosome"/>
</dbReference>
<accession>A0A6I6QYY3</accession>